<feature type="coiled-coil region" evidence="1">
    <location>
        <begin position="268"/>
        <end position="295"/>
    </location>
</feature>
<dbReference type="InterPro" id="IPR035919">
    <property type="entry name" value="EAL_sf"/>
</dbReference>
<protein>
    <submittedName>
        <fullName evidence="3">EAL domain-containing protein</fullName>
    </submittedName>
</protein>
<name>A0A553IHL9_ACHLA</name>
<evidence type="ECO:0000259" key="2">
    <source>
        <dbReference type="SMART" id="SM00052"/>
    </source>
</evidence>
<dbReference type="InterPro" id="IPR001633">
    <property type="entry name" value="EAL_dom"/>
</dbReference>
<keyword evidence="1" id="KW-0175">Coiled coil</keyword>
<comment type="caution">
    <text evidence="3">The sequence shown here is derived from an EMBL/GenBank/DDBJ whole genome shotgun (WGS) entry which is preliminary data.</text>
</comment>
<feature type="domain" description="EAL" evidence="2">
    <location>
        <begin position="765"/>
        <end position="993"/>
    </location>
</feature>
<evidence type="ECO:0000313" key="4">
    <source>
        <dbReference type="Proteomes" id="UP000315938"/>
    </source>
</evidence>
<dbReference type="SUPFAM" id="SSF141868">
    <property type="entry name" value="EAL domain-like"/>
    <property type="match status" value="1"/>
</dbReference>
<organism evidence="3 4">
    <name type="scientific">Acholeplasma laidlawii</name>
    <dbReference type="NCBI Taxonomy" id="2148"/>
    <lineage>
        <taxon>Bacteria</taxon>
        <taxon>Bacillati</taxon>
        <taxon>Mycoplasmatota</taxon>
        <taxon>Mollicutes</taxon>
        <taxon>Acholeplasmatales</taxon>
        <taxon>Acholeplasmataceae</taxon>
        <taxon>Acholeplasma</taxon>
    </lineage>
</organism>
<evidence type="ECO:0000256" key="1">
    <source>
        <dbReference type="SAM" id="Coils"/>
    </source>
</evidence>
<reference evidence="3 4" key="1">
    <citation type="submission" date="2019-07" db="EMBL/GenBank/DDBJ databases">
        <title>Genome sequence of Acholeplasma laidlawii strain with increased resistance to erythromycin.</title>
        <authorList>
            <person name="Medvedeva E.S."/>
            <person name="Baranova N.B."/>
            <person name="Siniagina M.N."/>
            <person name="Mouzykantov A."/>
            <person name="Chernova O.A."/>
            <person name="Chernov V.M."/>
        </authorList>
    </citation>
    <scope>NUCLEOTIDE SEQUENCE [LARGE SCALE GENOMIC DNA]</scope>
    <source>
        <strain evidence="3 4">PG8REry</strain>
    </source>
</reference>
<dbReference type="AlphaFoldDB" id="A0A553IHL9"/>
<dbReference type="RefSeq" id="WP_064211884.1">
    <property type="nucleotide sequence ID" value="NZ_LVCP01000002.1"/>
</dbReference>
<proteinExistence type="predicted"/>
<dbReference type="SMART" id="SM00052">
    <property type="entry name" value="EAL"/>
    <property type="match status" value="1"/>
</dbReference>
<dbReference type="EMBL" id="VKID01000001">
    <property type="protein sequence ID" value="TRX99702.1"/>
    <property type="molecule type" value="Genomic_DNA"/>
</dbReference>
<dbReference type="Gene3D" id="3.20.20.450">
    <property type="entry name" value="EAL domain"/>
    <property type="match status" value="1"/>
</dbReference>
<evidence type="ECO:0000313" key="3">
    <source>
        <dbReference type="EMBL" id="TRX99702.1"/>
    </source>
</evidence>
<dbReference type="Proteomes" id="UP000315938">
    <property type="component" value="Unassembled WGS sequence"/>
</dbReference>
<accession>A0A553IHL9</accession>
<gene>
    <name evidence="3" type="ORF">FNV44_01285</name>
</gene>
<sequence length="1006" mass="118729">MKEILNLQPSQESVAEILNFIEHKTLTVLEHQTVFIHLMKTYYALKAYPIVLNEGIAYHEKLIQHHQNPELEVLYELIYLSAMNLEKYDIAYAYIQDRKEVLPVNKRYLADLNLLEFKKITHQNYTEDIERLLQDTLPNDIKLSLLKDLLVNYLNQNEPNKAITLMAELKRLDYEQTYIPLYLKTLLQLNQYSEAKLIANQYRQDKRHEMSAFMTLLEVYVHEKDSHRLAILDGDFSEKIELESPEFRLKSYELFMNFYEEIKNKFLYDNYAKKLKNLQKELKKQKKNESVIEEKKDSGIKVTDHQVSIAPKVSAVKENIYHMDALIELFGYAHQIHDNKHYREYLRLFFMRVSEVVDATDFIVFTSKDDMLYHYKKERLYDKQLIPQSYYDTIIHNVLKDGQERFGTPKSFMDSKNILTGKPYDESVGYIYSFALYDLGAFMVYLKDEIQDPGTFFDLFKGISTIIYGSLKDEEKIGNIRTENTFLRHILDSNLMNLRIMTNHQSTYNIASQKLLNVDSHLPFELFLRNLGVHEIKAYEHSVQRLFEKAGLMDVVTYVYLDKQIKERLVSIATQDEIHVISIFDDITHIYDERMKLIEEATVDFETSLLNLNALHNNFEKYIKDKGSFLLISFNESILPIYGSDIALKFFKEFGQRSQKFFEDGTVYRYGTNQLFVYVPVNDIRSVTRLLKAYIKYLNDTESVVISYEQFEPKIAVIRYPVVTEEKLPSKIFRYLELSLDYLRRKASDEPYIFYEHSIYENEVFEQQVINYLNQAIETNQLSLAFEQIIDLDRNVIWQYESDLILENIAVDSKYLHAIAKKRNRLEALEHHHIKMVCEFLHTLEKETTKLIKITIPISKETFTSVDFNPYIFGLFHQYSIPFEFIRFKVKGDNIKINQHLNQISELANTGIGLDTTSVETALSYPFNALHLDFKSTDDKWNQYIQSMHQLFLNHHMAVIIRDVKSPEHKEVLHSLGIKYIKGDMYKPITADRLFIKIKGNSSNEN</sequence>
<dbReference type="Pfam" id="PF00563">
    <property type="entry name" value="EAL"/>
    <property type="match status" value="1"/>
</dbReference>